<organism evidence="1 2">
    <name type="scientific">Funneliformis geosporum</name>
    <dbReference type="NCBI Taxonomy" id="1117311"/>
    <lineage>
        <taxon>Eukaryota</taxon>
        <taxon>Fungi</taxon>
        <taxon>Fungi incertae sedis</taxon>
        <taxon>Mucoromycota</taxon>
        <taxon>Glomeromycotina</taxon>
        <taxon>Glomeromycetes</taxon>
        <taxon>Glomerales</taxon>
        <taxon>Glomeraceae</taxon>
        <taxon>Funneliformis</taxon>
    </lineage>
</organism>
<keyword evidence="2" id="KW-1185">Reference proteome</keyword>
<reference evidence="1" key="1">
    <citation type="submission" date="2022-08" db="EMBL/GenBank/DDBJ databases">
        <authorList>
            <person name="Kallberg Y."/>
            <person name="Tangrot J."/>
            <person name="Rosling A."/>
        </authorList>
    </citation>
    <scope>NUCLEOTIDE SEQUENCE</scope>
    <source>
        <strain evidence="1">Wild A</strain>
    </source>
</reference>
<comment type="caution">
    <text evidence="1">The sequence shown here is derived from an EMBL/GenBank/DDBJ whole genome shotgun (WGS) entry which is preliminary data.</text>
</comment>
<dbReference type="Proteomes" id="UP001153678">
    <property type="component" value="Unassembled WGS sequence"/>
</dbReference>
<dbReference type="AlphaFoldDB" id="A0A9W4SNC7"/>
<gene>
    <name evidence="1" type="ORF">FWILDA_LOCUS7081</name>
</gene>
<protein>
    <submittedName>
        <fullName evidence="1">9398_t:CDS:1</fullName>
    </submittedName>
</protein>
<proteinExistence type="predicted"/>
<evidence type="ECO:0000313" key="1">
    <source>
        <dbReference type="EMBL" id="CAI2175416.1"/>
    </source>
</evidence>
<dbReference type="OrthoDB" id="2348750at2759"/>
<dbReference type="EMBL" id="CAMKVN010001357">
    <property type="protein sequence ID" value="CAI2175416.1"/>
    <property type="molecule type" value="Genomic_DNA"/>
</dbReference>
<accession>A0A9W4SNC7</accession>
<name>A0A9W4SNC7_9GLOM</name>
<evidence type="ECO:0000313" key="2">
    <source>
        <dbReference type="Proteomes" id="UP001153678"/>
    </source>
</evidence>
<sequence length="82" mass="9518">MQNSQHIEGLNGILHQNIDSKISLSSTYQKLLNRLNTENMTKIEVCQDEIVEDNLSCELNDANLVEFLEDKYEDRKIYIVTT</sequence>